<dbReference type="Pfam" id="PF01810">
    <property type="entry name" value="LysE"/>
    <property type="match status" value="1"/>
</dbReference>
<reference evidence="7 8" key="1">
    <citation type="journal article" date="2020" name="Microorganisms">
        <title>Description of Three Novel Members in the Family Geobacteraceae, Oryzomonas japonicum gen. nov., sp. nov., Oryzomonas sagensis sp. nov., and Oryzomonas ruber sp. nov.</title>
        <authorList>
            <person name="Xu Z."/>
            <person name="Masuda Y."/>
            <person name="Hayakawa C."/>
            <person name="Ushijima N."/>
            <person name="Kawano K."/>
            <person name="Shiratori Y."/>
            <person name="Senoo K."/>
            <person name="Itoh H."/>
        </authorList>
    </citation>
    <scope>NUCLEOTIDE SEQUENCE [LARGE SCALE GENOMIC DNA]</scope>
    <source>
        <strain evidence="7 8">Red100</strain>
    </source>
</reference>
<keyword evidence="5 6" id="KW-0472">Membrane</keyword>
<dbReference type="Proteomes" id="UP000798046">
    <property type="component" value="Unassembled WGS sequence"/>
</dbReference>
<evidence type="ECO:0000256" key="3">
    <source>
        <dbReference type="ARBA" id="ARBA00022692"/>
    </source>
</evidence>
<evidence type="ECO:0000313" key="8">
    <source>
        <dbReference type="Proteomes" id="UP000798046"/>
    </source>
</evidence>
<feature type="transmembrane region" description="Helical" evidence="6">
    <location>
        <begin position="40"/>
        <end position="60"/>
    </location>
</feature>
<gene>
    <name evidence="7" type="ORF">F6V30_07750</name>
</gene>
<keyword evidence="4 6" id="KW-1133">Transmembrane helix</keyword>
<evidence type="ECO:0000256" key="4">
    <source>
        <dbReference type="ARBA" id="ARBA00022989"/>
    </source>
</evidence>
<keyword evidence="8" id="KW-1185">Reference proteome</keyword>
<feature type="transmembrane region" description="Helical" evidence="6">
    <location>
        <begin position="12"/>
        <end position="33"/>
    </location>
</feature>
<proteinExistence type="predicted"/>
<evidence type="ECO:0000256" key="2">
    <source>
        <dbReference type="ARBA" id="ARBA00022475"/>
    </source>
</evidence>
<evidence type="ECO:0000313" key="7">
    <source>
        <dbReference type="EMBL" id="KAB0672446.1"/>
    </source>
</evidence>
<evidence type="ECO:0000256" key="5">
    <source>
        <dbReference type="ARBA" id="ARBA00023136"/>
    </source>
</evidence>
<keyword evidence="3 6" id="KW-0812">Transmembrane</keyword>
<feature type="transmembrane region" description="Helical" evidence="6">
    <location>
        <begin position="72"/>
        <end position="93"/>
    </location>
</feature>
<comment type="caution">
    <text evidence="7">The sequence shown here is derived from an EMBL/GenBank/DDBJ whole genome shotgun (WGS) entry which is preliminary data.</text>
</comment>
<sequence>MSNSLSYEPLVHGFSLGASLIIAIGSQNAFVLRQGLRREYVFTVSTICFLCDMVLIALGAGGFGTVVASSPRLLVCALWGGAAFLLCYGIRSFRSAVRPEALAVDGESAAAGEGLAAVVTTTLALSLLNPHVYLDTVLLLGSLAAQFSGHARGLFAVGAMAASLVWFYGIGYGARIFAPLFRKPVAWRVLDILVGCTMWGIGVSLIWKRMFPG</sequence>
<evidence type="ECO:0000256" key="1">
    <source>
        <dbReference type="ARBA" id="ARBA00004651"/>
    </source>
</evidence>
<accession>A0ABQ6TTQ5</accession>
<protein>
    <submittedName>
        <fullName evidence="7">Amino acid transporter</fullName>
    </submittedName>
</protein>
<dbReference type="PANTHER" id="PTHR30086">
    <property type="entry name" value="ARGININE EXPORTER PROTEIN ARGO"/>
    <property type="match status" value="1"/>
</dbReference>
<feature type="transmembrane region" description="Helical" evidence="6">
    <location>
        <begin position="185"/>
        <end position="207"/>
    </location>
</feature>
<comment type="subcellular location">
    <subcellularLocation>
        <location evidence="1">Cell membrane</location>
        <topology evidence="1">Multi-pass membrane protein</topology>
    </subcellularLocation>
</comment>
<dbReference type="RefSeq" id="WP_151156332.1">
    <property type="nucleotide sequence ID" value="NZ_VZRA01000001.1"/>
</dbReference>
<dbReference type="PANTHER" id="PTHR30086:SF20">
    <property type="entry name" value="ARGININE EXPORTER PROTEIN ARGO-RELATED"/>
    <property type="match status" value="1"/>
</dbReference>
<feature type="transmembrane region" description="Helical" evidence="6">
    <location>
        <begin position="114"/>
        <end position="134"/>
    </location>
</feature>
<dbReference type="InterPro" id="IPR001123">
    <property type="entry name" value="LeuE-type"/>
</dbReference>
<organism evidence="7 8">
    <name type="scientific">Oryzomonas sagensis</name>
    <dbReference type="NCBI Taxonomy" id="2603857"/>
    <lineage>
        <taxon>Bacteria</taxon>
        <taxon>Pseudomonadati</taxon>
        <taxon>Thermodesulfobacteriota</taxon>
        <taxon>Desulfuromonadia</taxon>
        <taxon>Geobacterales</taxon>
        <taxon>Geobacteraceae</taxon>
        <taxon>Oryzomonas</taxon>
    </lineage>
</organism>
<feature type="transmembrane region" description="Helical" evidence="6">
    <location>
        <begin position="154"/>
        <end position="173"/>
    </location>
</feature>
<keyword evidence="2" id="KW-1003">Cell membrane</keyword>
<dbReference type="EMBL" id="VZRA01000001">
    <property type="protein sequence ID" value="KAB0672446.1"/>
    <property type="molecule type" value="Genomic_DNA"/>
</dbReference>
<name>A0ABQ6TTQ5_9BACT</name>
<evidence type="ECO:0000256" key="6">
    <source>
        <dbReference type="SAM" id="Phobius"/>
    </source>
</evidence>